<dbReference type="GO" id="GO:0009505">
    <property type="term" value="C:plant-type cell wall"/>
    <property type="evidence" value="ECO:0007669"/>
    <property type="project" value="TreeGrafter"/>
</dbReference>
<dbReference type="EC" id="3.1.1.-" evidence="6"/>
<proteinExistence type="inferred from homology"/>
<name>A0A5A7RG70_STRAF</name>
<dbReference type="OrthoDB" id="2015280at2759"/>
<evidence type="ECO:0000256" key="4">
    <source>
        <dbReference type="ARBA" id="ARBA00022512"/>
    </source>
</evidence>
<keyword evidence="6" id="KW-0378">Hydrolase</keyword>
<dbReference type="PANTHER" id="PTHR21562">
    <property type="entry name" value="NOTUM-RELATED"/>
    <property type="match status" value="1"/>
</dbReference>
<gene>
    <name evidence="7" type="ORF">STAS_33924</name>
</gene>
<keyword evidence="4 6" id="KW-0134">Cell wall</keyword>
<organism evidence="7 8">
    <name type="scientific">Striga asiatica</name>
    <name type="common">Asiatic witchweed</name>
    <name type="synonym">Buchnera asiatica</name>
    <dbReference type="NCBI Taxonomy" id="4170"/>
    <lineage>
        <taxon>Eukaryota</taxon>
        <taxon>Viridiplantae</taxon>
        <taxon>Streptophyta</taxon>
        <taxon>Embryophyta</taxon>
        <taxon>Tracheophyta</taxon>
        <taxon>Spermatophyta</taxon>
        <taxon>Magnoliopsida</taxon>
        <taxon>eudicotyledons</taxon>
        <taxon>Gunneridae</taxon>
        <taxon>Pentapetalae</taxon>
        <taxon>asterids</taxon>
        <taxon>lamiids</taxon>
        <taxon>Lamiales</taxon>
        <taxon>Orobanchaceae</taxon>
        <taxon>Buchnereae</taxon>
        <taxon>Striga</taxon>
    </lineage>
</organism>
<keyword evidence="6" id="KW-0964">Secreted</keyword>
<dbReference type="EMBL" id="BKCP01012625">
    <property type="protein sequence ID" value="GER56203.1"/>
    <property type="molecule type" value="Genomic_DNA"/>
</dbReference>
<evidence type="ECO:0000313" key="7">
    <source>
        <dbReference type="EMBL" id="GER56203.1"/>
    </source>
</evidence>
<comment type="caution">
    <text evidence="7">The sequence shown here is derived from an EMBL/GenBank/DDBJ whole genome shotgun (WGS) entry which is preliminary data.</text>
</comment>
<comment type="function">
    <text evidence="1 6">Hydrolyzes acetyl esters in homogalacturonan regions of pectin. In type I primary cell wall, galacturonic acid residues of pectin can be acetylated at the O-2 and O-3 positions. Decreasing the degree of acetylation of pectin gels in vitro alters their physical properties.</text>
</comment>
<dbReference type="InterPro" id="IPR004963">
    <property type="entry name" value="PAE/NOTUM"/>
</dbReference>
<comment type="similarity">
    <text evidence="3 6">Belongs to the pectinacetylesterase family.</text>
</comment>
<dbReference type="AlphaFoldDB" id="A0A5A7RG70"/>
<evidence type="ECO:0000256" key="5">
    <source>
        <dbReference type="ARBA" id="ARBA00023316"/>
    </source>
</evidence>
<dbReference type="GO" id="GO:0052793">
    <property type="term" value="F:pectin acetylesterase activity"/>
    <property type="evidence" value="ECO:0007669"/>
    <property type="project" value="TreeGrafter"/>
</dbReference>
<protein>
    <recommendedName>
        <fullName evidence="6">Pectin acetylesterase</fullName>
        <ecNumber evidence="6">3.1.1.-</ecNumber>
    </recommendedName>
</protein>
<dbReference type="Pfam" id="PF03283">
    <property type="entry name" value="PAE"/>
    <property type="match status" value="1"/>
</dbReference>
<dbReference type="GO" id="GO:0071555">
    <property type="term" value="P:cell wall organization"/>
    <property type="evidence" value="ECO:0007669"/>
    <property type="project" value="UniProtKB-KW"/>
</dbReference>
<evidence type="ECO:0000256" key="3">
    <source>
        <dbReference type="ARBA" id="ARBA00005784"/>
    </source>
</evidence>
<dbReference type="PANTHER" id="PTHR21562:SF93">
    <property type="entry name" value="PECTIN ACETYLESTERASE 8"/>
    <property type="match status" value="1"/>
</dbReference>
<reference evidence="8" key="1">
    <citation type="journal article" date="2019" name="Curr. Biol.">
        <title>Genome Sequence of Striga asiatica Provides Insight into the Evolution of Plant Parasitism.</title>
        <authorList>
            <person name="Yoshida S."/>
            <person name="Kim S."/>
            <person name="Wafula E.K."/>
            <person name="Tanskanen J."/>
            <person name="Kim Y.M."/>
            <person name="Honaas L."/>
            <person name="Yang Z."/>
            <person name="Spallek T."/>
            <person name="Conn C.E."/>
            <person name="Ichihashi Y."/>
            <person name="Cheong K."/>
            <person name="Cui S."/>
            <person name="Der J.P."/>
            <person name="Gundlach H."/>
            <person name="Jiao Y."/>
            <person name="Hori C."/>
            <person name="Ishida J.K."/>
            <person name="Kasahara H."/>
            <person name="Kiba T."/>
            <person name="Kim M.S."/>
            <person name="Koo N."/>
            <person name="Laohavisit A."/>
            <person name="Lee Y.H."/>
            <person name="Lumba S."/>
            <person name="McCourt P."/>
            <person name="Mortimer J.C."/>
            <person name="Mutuku J.M."/>
            <person name="Nomura T."/>
            <person name="Sasaki-Sekimoto Y."/>
            <person name="Seto Y."/>
            <person name="Wang Y."/>
            <person name="Wakatake T."/>
            <person name="Sakakibara H."/>
            <person name="Demura T."/>
            <person name="Yamaguchi S."/>
            <person name="Yoneyama K."/>
            <person name="Manabe R.I."/>
            <person name="Nelson D.C."/>
            <person name="Schulman A.H."/>
            <person name="Timko M.P."/>
            <person name="dePamphilis C.W."/>
            <person name="Choi D."/>
            <person name="Shirasu K."/>
        </authorList>
    </citation>
    <scope>NUCLEOTIDE SEQUENCE [LARGE SCALE GENOMIC DNA]</scope>
    <source>
        <strain evidence="8">cv. UVA1</strain>
    </source>
</reference>
<keyword evidence="6" id="KW-0732">Signal</keyword>
<evidence type="ECO:0000256" key="2">
    <source>
        <dbReference type="ARBA" id="ARBA00004191"/>
    </source>
</evidence>
<keyword evidence="5 6" id="KW-0961">Cell wall biogenesis/degradation</keyword>
<evidence type="ECO:0000256" key="1">
    <source>
        <dbReference type="ARBA" id="ARBA00003534"/>
    </source>
</evidence>
<keyword evidence="8" id="KW-1185">Reference proteome</keyword>
<evidence type="ECO:0000313" key="8">
    <source>
        <dbReference type="Proteomes" id="UP000325081"/>
    </source>
</evidence>
<sequence>MCGKLRIWLHILVFMLILLRTESLLVNITYLRSAVAKGAVCLDGSPPAYHLDRGYGEGINNWLVQFEGGGWCNNVTTCFARKNTRLGSSNRMVNQLAFSGILSNRERFNPYFYNWTRVKIRYCDGGSFTGDVEAVNPRTKLHYRGARILNAVMEDLLARGMNLAENAILSGCSAGGLTTILHCDNLKKLFPRTTNVKCLSDAGFFIDTKDVSGVPYIETYFHDIVTTHGSAKHLPSQCTSQMRSSLCLFPQNVAKYIQTPLFILNAAYDSWQIKNILAPFPADPHGLWLSCKMDIANCSASQLKTMQGFRLKFLKALHQIGTSTSRGYFINSCYAHCQTEMKETWFSSDSPRLNNKTIAEAVGEWFYDKSTFQKGDCVFPCDKTCHNQVFEPYELDKW</sequence>
<dbReference type="Proteomes" id="UP000325081">
    <property type="component" value="Unassembled WGS sequence"/>
</dbReference>
<feature type="signal peptide" evidence="6">
    <location>
        <begin position="1"/>
        <end position="23"/>
    </location>
</feature>
<evidence type="ECO:0000256" key="6">
    <source>
        <dbReference type="RuleBase" id="RU363114"/>
    </source>
</evidence>
<feature type="chain" id="PRO_5023141561" description="Pectin acetylesterase" evidence="6">
    <location>
        <begin position="24"/>
        <end position="398"/>
    </location>
</feature>
<comment type="subcellular location">
    <subcellularLocation>
        <location evidence="2 6">Secreted</location>
        <location evidence="2 6">Cell wall</location>
    </subcellularLocation>
</comment>
<accession>A0A5A7RG70</accession>